<dbReference type="EMBL" id="BARU01042528">
    <property type="protein sequence ID" value="GAH85893.1"/>
    <property type="molecule type" value="Genomic_DNA"/>
</dbReference>
<dbReference type="AlphaFoldDB" id="X1KV77"/>
<protein>
    <submittedName>
        <fullName evidence="1">Uncharacterized protein</fullName>
    </submittedName>
</protein>
<evidence type="ECO:0000313" key="1">
    <source>
        <dbReference type="EMBL" id="GAH85893.1"/>
    </source>
</evidence>
<organism evidence="1">
    <name type="scientific">marine sediment metagenome</name>
    <dbReference type="NCBI Taxonomy" id="412755"/>
    <lineage>
        <taxon>unclassified sequences</taxon>
        <taxon>metagenomes</taxon>
        <taxon>ecological metagenomes</taxon>
    </lineage>
</organism>
<feature type="non-terminal residue" evidence="1">
    <location>
        <position position="1"/>
    </location>
</feature>
<name>X1KV77_9ZZZZ</name>
<comment type="caution">
    <text evidence="1">The sequence shown here is derived from an EMBL/GenBank/DDBJ whole genome shotgun (WGS) entry which is preliminary data.</text>
</comment>
<gene>
    <name evidence="1" type="ORF">S03H2_65325</name>
</gene>
<proteinExistence type="predicted"/>
<accession>X1KV77</accession>
<reference evidence="1" key="1">
    <citation type="journal article" date="2014" name="Front. Microbiol.">
        <title>High frequency of phylogenetically diverse reductive dehalogenase-homologous genes in deep subseafloor sedimentary metagenomes.</title>
        <authorList>
            <person name="Kawai M."/>
            <person name="Futagami T."/>
            <person name="Toyoda A."/>
            <person name="Takaki Y."/>
            <person name="Nishi S."/>
            <person name="Hori S."/>
            <person name="Arai W."/>
            <person name="Tsubouchi T."/>
            <person name="Morono Y."/>
            <person name="Uchiyama I."/>
            <person name="Ito T."/>
            <person name="Fujiyama A."/>
            <person name="Inagaki F."/>
            <person name="Takami H."/>
        </authorList>
    </citation>
    <scope>NUCLEOTIDE SEQUENCE</scope>
    <source>
        <strain evidence="1">Expedition CK06-06</strain>
    </source>
</reference>
<feature type="non-terminal residue" evidence="1">
    <location>
        <position position="206"/>
    </location>
</feature>
<sequence length="206" mass="24289">NKIRNLLSFMESSINFDFLIIEYFLKTKAPVVSANNEITIDDTTYNKIVLCPLIMDFGYKNIDNKNIFYNVPPQKPVTSQIIDLFKAIETYYNNEIAIKKENKRNKFDVKEVKIDKSEKLFEIYPFMGINPDNYKYTRIEEMLNKYFSDFSKKDTKQERQRKLYEKMGNFNGDLDDEKNCKNIFAGIKLYPPLGINPWPKGCSECD</sequence>